<name>A0A371IA31_MUCPR</name>
<feature type="region of interest" description="Disordered" evidence="1">
    <location>
        <begin position="111"/>
        <end position="133"/>
    </location>
</feature>
<comment type="caution">
    <text evidence="2">The sequence shown here is derived from an EMBL/GenBank/DDBJ whole genome shotgun (WGS) entry which is preliminary data.</text>
</comment>
<protein>
    <recommendedName>
        <fullName evidence="4">CCHC-type domain-containing protein</fullName>
    </recommendedName>
</protein>
<accession>A0A371IA31</accession>
<dbReference type="PANTHER" id="PTHR35046">
    <property type="entry name" value="ZINC KNUCKLE (CCHC-TYPE) FAMILY PROTEIN"/>
    <property type="match status" value="1"/>
</dbReference>
<feature type="compositionally biased region" description="Basic and acidic residues" evidence="1">
    <location>
        <begin position="37"/>
        <end position="51"/>
    </location>
</feature>
<dbReference type="GO" id="GO:0003676">
    <property type="term" value="F:nucleic acid binding"/>
    <property type="evidence" value="ECO:0007669"/>
    <property type="project" value="InterPro"/>
</dbReference>
<dbReference type="PANTHER" id="PTHR35046:SF9">
    <property type="entry name" value="RNA-DIRECTED DNA POLYMERASE"/>
    <property type="match status" value="1"/>
</dbReference>
<proteinExistence type="predicted"/>
<dbReference type="InterPro" id="IPR036875">
    <property type="entry name" value="Znf_CCHC_sf"/>
</dbReference>
<dbReference type="Proteomes" id="UP000257109">
    <property type="component" value="Unassembled WGS sequence"/>
</dbReference>
<dbReference type="SUPFAM" id="SSF57756">
    <property type="entry name" value="Retrovirus zinc finger-like domains"/>
    <property type="match status" value="1"/>
</dbReference>
<dbReference type="GO" id="GO:0008270">
    <property type="term" value="F:zinc ion binding"/>
    <property type="evidence" value="ECO:0007669"/>
    <property type="project" value="InterPro"/>
</dbReference>
<dbReference type="OrthoDB" id="1680669at2759"/>
<dbReference type="AlphaFoldDB" id="A0A371IA31"/>
<feature type="compositionally biased region" description="Low complexity" evidence="1">
    <location>
        <begin position="120"/>
        <end position="133"/>
    </location>
</feature>
<feature type="region of interest" description="Disordered" evidence="1">
    <location>
        <begin position="25"/>
        <end position="66"/>
    </location>
</feature>
<keyword evidence="3" id="KW-1185">Reference proteome</keyword>
<sequence length="241" mass="27188">MTRFLQGLNRDIQDIVELHNYTSLHGKGSYPTTSSNLKDKERREDKPLKRDKSPKKGSAPFKGQIKEVGKVSIPNPNSFKSSNIECFKCLGKRHIASQCPNKSTMILRENGEIESESSQEETSTSSSENGYSSEEAPYEGYILMIRRLMSTFVEMTNLKEKIHFTLGSSVNVASQRLVSIVIALGKYKDGILCDVVPIKATHYDRKVTHDEVTNKFSFMHMGHKVTLKSLSPKEVLEDQIK</sequence>
<evidence type="ECO:0000256" key="1">
    <source>
        <dbReference type="SAM" id="MobiDB-lite"/>
    </source>
</evidence>
<feature type="non-terminal residue" evidence="2">
    <location>
        <position position="1"/>
    </location>
</feature>
<gene>
    <name evidence="2" type="ORF">CR513_03387</name>
</gene>
<evidence type="ECO:0008006" key="4">
    <source>
        <dbReference type="Google" id="ProtNLM"/>
    </source>
</evidence>
<dbReference type="EMBL" id="QJKJ01000561">
    <property type="protein sequence ID" value="RDY11891.1"/>
    <property type="molecule type" value="Genomic_DNA"/>
</dbReference>
<organism evidence="2 3">
    <name type="scientific">Mucuna pruriens</name>
    <name type="common">Velvet bean</name>
    <name type="synonym">Dolichos pruriens</name>
    <dbReference type="NCBI Taxonomy" id="157652"/>
    <lineage>
        <taxon>Eukaryota</taxon>
        <taxon>Viridiplantae</taxon>
        <taxon>Streptophyta</taxon>
        <taxon>Embryophyta</taxon>
        <taxon>Tracheophyta</taxon>
        <taxon>Spermatophyta</taxon>
        <taxon>Magnoliopsida</taxon>
        <taxon>eudicotyledons</taxon>
        <taxon>Gunneridae</taxon>
        <taxon>Pentapetalae</taxon>
        <taxon>rosids</taxon>
        <taxon>fabids</taxon>
        <taxon>Fabales</taxon>
        <taxon>Fabaceae</taxon>
        <taxon>Papilionoideae</taxon>
        <taxon>50 kb inversion clade</taxon>
        <taxon>NPAAA clade</taxon>
        <taxon>indigoferoid/millettioid clade</taxon>
        <taxon>Phaseoleae</taxon>
        <taxon>Mucuna</taxon>
    </lineage>
</organism>
<evidence type="ECO:0000313" key="2">
    <source>
        <dbReference type="EMBL" id="RDY11891.1"/>
    </source>
</evidence>
<reference evidence="2" key="1">
    <citation type="submission" date="2018-05" db="EMBL/GenBank/DDBJ databases">
        <title>Draft genome of Mucuna pruriens seed.</title>
        <authorList>
            <person name="Nnadi N.E."/>
            <person name="Vos R."/>
            <person name="Hasami M.H."/>
            <person name="Devisetty U.K."/>
            <person name="Aguiy J.C."/>
        </authorList>
    </citation>
    <scope>NUCLEOTIDE SEQUENCE [LARGE SCALE GENOMIC DNA]</scope>
    <source>
        <strain evidence="2">JCA_2017</strain>
    </source>
</reference>
<evidence type="ECO:0000313" key="3">
    <source>
        <dbReference type="Proteomes" id="UP000257109"/>
    </source>
</evidence>